<gene>
    <name evidence="2" type="ORF">GEU84_019560</name>
</gene>
<accession>A0A8X8KMP0</accession>
<dbReference type="InterPro" id="IPR003615">
    <property type="entry name" value="HNH_nuc"/>
</dbReference>
<reference evidence="2" key="1">
    <citation type="submission" date="2020-05" db="EMBL/GenBank/DDBJ databases">
        <title>Fertoebacter nigrum gen. nov., sp. nov., a new member of the family Rhodobacteraceae.</title>
        <authorList>
            <person name="Szuroczki S."/>
            <person name="Abbaszade G."/>
            <person name="Buni D."/>
            <person name="Schumann P."/>
            <person name="Toth E."/>
        </authorList>
    </citation>
    <scope>NUCLEOTIDE SEQUENCE</scope>
    <source>
        <strain evidence="2">RG-N-1a</strain>
    </source>
</reference>
<keyword evidence="2" id="KW-0540">Nuclease</keyword>
<name>A0A8X8KMP0_9RHOB</name>
<dbReference type="CDD" id="cd00085">
    <property type="entry name" value="HNHc"/>
    <property type="match status" value="1"/>
</dbReference>
<dbReference type="Proteomes" id="UP000484076">
    <property type="component" value="Unassembled WGS sequence"/>
</dbReference>
<organism evidence="2 3">
    <name type="scientific">Fertoeibacter niger</name>
    <dbReference type="NCBI Taxonomy" id="2656921"/>
    <lineage>
        <taxon>Bacteria</taxon>
        <taxon>Pseudomonadati</taxon>
        <taxon>Pseudomonadota</taxon>
        <taxon>Alphaproteobacteria</taxon>
        <taxon>Rhodobacterales</taxon>
        <taxon>Paracoccaceae</taxon>
        <taxon>Fertoeibacter</taxon>
    </lineage>
</organism>
<feature type="region of interest" description="Disordered" evidence="1">
    <location>
        <begin position="1"/>
        <end position="22"/>
    </location>
</feature>
<dbReference type="Gene3D" id="1.10.30.50">
    <property type="match status" value="1"/>
</dbReference>
<dbReference type="GO" id="GO:0004519">
    <property type="term" value="F:endonuclease activity"/>
    <property type="evidence" value="ECO:0007669"/>
    <property type="project" value="UniProtKB-KW"/>
</dbReference>
<keyword evidence="2" id="KW-0255">Endonuclease</keyword>
<protein>
    <submittedName>
        <fullName evidence="2">Endonuclease</fullName>
    </submittedName>
</protein>
<sequence>MRRVDRGSHPVPGAFNGPDSSAAKERAKAWAYVRKAMDTVAQGGARPKAYKFMTYKDEAGRLALEALFQGKCAYCETHYASQAPVDIEHYRPKGGVEDDPDHWGYWWLAADWMNLLPSCIDCNRRRYQVLPTPGTASLADLRNSGKPIWQTGKESAFPVMPGTRALGLGEDPDQEILTERPYLLDPCRDDPDAHLEYLVDSPVPFGLVLPRRLQPGAPDALPLIAVGADIDPGAVPAHVSVRGAVSIQVYGLNRLGLVQARTRVLRQLEALRLMIADADALATKLAQSRSAAAKEALPVIEGFIDRLIAEIRQMGEPDQPYSAMVLQWTDRWVDHLIEDRT</sequence>
<comment type="caution">
    <text evidence="2">The sequence shown here is derived from an EMBL/GenBank/DDBJ whole genome shotgun (WGS) entry which is preliminary data.</text>
</comment>
<keyword evidence="2" id="KW-0378">Hydrolase</keyword>
<evidence type="ECO:0000313" key="3">
    <source>
        <dbReference type="Proteomes" id="UP000484076"/>
    </source>
</evidence>
<proteinExistence type="predicted"/>
<keyword evidence="3" id="KW-1185">Reference proteome</keyword>
<dbReference type="AlphaFoldDB" id="A0A8X8KMP0"/>
<evidence type="ECO:0000313" key="2">
    <source>
        <dbReference type="EMBL" id="NUB46594.1"/>
    </source>
</evidence>
<dbReference type="EMBL" id="WHUT02000017">
    <property type="protein sequence ID" value="NUB46594.1"/>
    <property type="molecule type" value="Genomic_DNA"/>
</dbReference>
<dbReference type="RefSeq" id="WP_152828625.1">
    <property type="nucleotide sequence ID" value="NZ_WHUT02000017.1"/>
</dbReference>
<evidence type="ECO:0000256" key="1">
    <source>
        <dbReference type="SAM" id="MobiDB-lite"/>
    </source>
</evidence>